<dbReference type="InterPro" id="IPR007627">
    <property type="entry name" value="RNA_pol_sigma70_r2"/>
</dbReference>
<evidence type="ECO:0000313" key="8">
    <source>
        <dbReference type="EMBL" id="TYP70532.1"/>
    </source>
</evidence>
<feature type="domain" description="RNA polymerase sigma factor 70 region 4 type 2" evidence="7">
    <location>
        <begin position="108"/>
        <end position="153"/>
    </location>
</feature>
<organism evidence="8 9">
    <name type="scientific">Paenibacillus methanolicus</name>
    <dbReference type="NCBI Taxonomy" id="582686"/>
    <lineage>
        <taxon>Bacteria</taxon>
        <taxon>Bacillati</taxon>
        <taxon>Bacillota</taxon>
        <taxon>Bacilli</taxon>
        <taxon>Bacillales</taxon>
        <taxon>Paenibacillaceae</taxon>
        <taxon>Paenibacillus</taxon>
    </lineage>
</organism>
<protein>
    <submittedName>
        <fullName evidence="8">RNA polymerase sigma-70 factor (ECF subfamily)</fullName>
    </submittedName>
</protein>
<dbReference type="InterPro" id="IPR013324">
    <property type="entry name" value="RNA_pol_sigma_r3/r4-like"/>
</dbReference>
<comment type="caution">
    <text evidence="8">The sequence shown here is derived from an EMBL/GenBank/DDBJ whole genome shotgun (WGS) entry which is preliminary data.</text>
</comment>
<keyword evidence="9" id="KW-1185">Reference proteome</keyword>
<keyword evidence="4" id="KW-0238">DNA-binding</keyword>
<evidence type="ECO:0000256" key="4">
    <source>
        <dbReference type="ARBA" id="ARBA00023125"/>
    </source>
</evidence>
<dbReference type="Pfam" id="PF04542">
    <property type="entry name" value="Sigma70_r2"/>
    <property type="match status" value="1"/>
</dbReference>
<evidence type="ECO:0000313" key="9">
    <source>
        <dbReference type="Proteomes" id="UP000323257"/>
    </source>
</evidence>
<keyword evidence="3" id="KW-0731">Sigma factor</keyword>
<dbReference type="Proteomes" id="UP000323257">
    <property type="component" value="Unassembled WGS sequence"/>
</dbReference>
<dbReference type="SUPFAM" id="SSF88946">
    <property type="entry name" value="Sigma2 domain of RNA polymerase sigma factors"/>
    <property type="match status" value="1"/>
</dbReference>
<dbReference type="InterPro" id="IPR014284">
    <property type="entry name" value="RNA_pol_sigma-70_dom"/>
</dbReference>
<dbReference type="GO" id="GO:0006352">
    <property type="term" value="P:DNA-templated transcription initiation"/>
    <property type="evidence" value="ECO:0007669"/>
    <property type="project" value="InterPro"/>
</dbReference>
<evidence type="ECO:0000256" key="3">
    <source>
        <dbReference type="ARBA" id="ARBA00023082"/>
    </source>
</evidence>
<accession>A0A5S5BWG6</accession>
<dbReference type="GO" id="GO:0016987">
    <property type="term" value="F:sigma factor activity"/>
    <property type="evidence" value="ECO:0007669"/>
    <property type="project" value="UniProtKB-KW"/>
</dbReference>
<dbReference type="InterPro" id="IPR013249">
    <property type="entry name" value="RNA_pol_sigma70_r4_t2"/>
</dbReference>
<sequence>MPPWTTEFEDAVTPHFAHLRTYCRYLTANAWEAEDLFQDVMLRAYQHFRKAGEFRHPRSLLYKIARNLTIDAHRRRRSVHVPVDEAMQHPTHDPNYATVRGMMEWMAETLSEREVEMLMLAEVLGYSYLDIAQRLGCTVPAVKMVLHRSKSTLRKRTAASYETGFRPERPGPVRQAGERALAVDRWTDALMRLG</sequence>
<dbReference type="RefSeq" id="WP_148932111.1">
    <property type="nucleotide sequence ID" value="NZ_VNHS01000011.1"/>
</dbReference>
<dbReference type="InterPro" id="IPR036388">
    <property type="entry name" value="WH-like_DNA-bd_sf"/>
</dbReference>
<evidence type="ECO:0000256" key="1">
    <source>
        <dbReference type="ARBA" id="ARBA00010641"/>
    </source>
</evidence>
<feature type="domain" description="RNA polymerase sigma-70 region 2" evidence="6">
    <location>
        <begin position="15"/>
        <end position="77"/>
    </location>
</feature>
<dbReference type="Gene3D" id="1.10.1740.10">
    <property type="match status" value="1"/>
</dbReference>
<dbReference type="GO" id="GO:0003677">
    <property type="term" value="F:DNA binding"/>
    <property type="evidence" value="ECO:0007669"/>
    <property type="project" value="UniProtKB-KW"/>
</dbReference>
<dbReference type="InterPro" id="IPR039425">
    <property type="entry name" value="RNA_pol_sigma-70-like"/>
</dbReference>
<dbReference type="Pfam" id="PF08281">
    <property type="entry name" value="Sigma70_r4_2"/>
    <property type="match status" value="1"/>
</dbReference>
<dbReference type="InterPro" id="IPR013325">
    <property type="entry name" value="RNA_pol_sigma_r2"/>
</dbReference>
<evidence type="ECO:0000256" key="5">
    <source>
        <dbReference type="ARBA" id="ARBA00023163"/>
    </source>
</evidence>
<dbReference type="EMBL" id="VNHS01000011">
    <property type="protein sequence ID" value="TYP70532.1"/>
    <property type="molecule type" value="Genomic_DNA"/>
</dbReference>
<dbReference type="PANTHER" id="PTHR43133">
    <property type="entry name" value="RNA POLYMERASE ECF-TYPE SIGMA FACTO"/>
    <property type="match status" value="1"/>
</dbReference>
<dbReference type="NCBIfam" id="TIGR02937">
    <property type="entry name" value="sigma70-ECF"/>
    <property type="match status" value="1"/>
</dbReference>
<name>A0A5S5BWG6_9BACL</name>
<proteinExistence type="inferred from homology"/>
<dbReference type="SUPFAM" id="SSF88659">
    <property type="entry name" value="Sigma3 and sigma4 domains of RNA polymerase sigma factors"/>
    <property type="match status" value="1"/>
</dbReference>
<evidence type="ECO:0000256" key="2">
    <source>
        <dbReference type="ARBA" id="ARBA00023015"/>
    </source>
</evidence>
<evidence type="ECO:0000259" key="7">
    <source>
        <dbReference type="Pfam" id="PF08281"/>
    </source>
</evidence>
<dbReference type="AlphaFoldDB" id="A0A5S5BWG6"/>
<gene>
    <name evidence="8" type="ORF">BCM02_11136</name>
</gene>
<reference evidence="8 9" key="1">
    <citation type="submission" date="2019-07" db="EMBL/GenBank/DDBJ databases">
        <title>Genomic Encyclopedia of Type Strains, Phase III (KMG-III): the genomes of soil and plant-associated and newly described type strains.</title>
        <authorList>
            <person name="Whitman W."/>
        </authorList>
    </citation>
    <scope>NUCLEOTIDE SEQUENCE [LARGE SCALE GENOMIC DNA]</scope>
    <source>
        <strain evidence="8 9">BL24</strain>
    </source>
</reference>
<comment type="similarity">
    <text evidence="1">Belongs to the sigma-70 factor family. ECF subfamily.</text>
</comment>
<dbReference type="PANTHER" id="PTHR43133:SF8">
    <property type="entry name" value="RNA POLYMERASE SIGMA FACTOR HI_1459-RELATED"/>
    <property type="match status" value="1"/>
</dbReference>
<keyword evidence="2" id="KW-0805">Transcription regulation</keyword>
<dbReference type="OrthoDB" id="2381154at2"/>
<evidence type="ECO:0000259" key="6">
    <source>
        <dbReference type="Pfam" id="PF04542"/>
    </source>
</evidence>
<dbReference type="Gene3D" id="1.10.10.10">
    <property type="entry name" value="Winged helix-like DNA-binding domain superfamily/Winged helix DNA-binding domain"/>
    <property type="match status" value="1"/>
</dbReference>
<keyword evidence="5" id="KW-0804">Transcription</keyword>